<comment type="similarity">
    <text evidence="2 4">Belongs to the class-IV pyridoxal-phosphate-dependent aminotransferase family.</text>
</comment>
<dbReference type="NCBIfam" id="NF005800">
    <property type="entry name" value="PRK07650.1"/>
    <property type="match status" value="1"/>
</dbReference>
<evidence type="ECO:0000256" key="4">
    <source>
        <dbReference type="RuleBase" id="RU004106"/>
    </source>
</evidence>
<keyword evidence="7" id="KW-1185">Reference proteome</keyword>
<comment type="caution">
    <text evidence="6">The sequence shown here is derived from an EMBL/GenBank/DDBJ whole genome shotgun (WGS) entry which is preliminary data.</text>
</comment>
<dbReference type="SUPFAM" id="SSF56752">
    <property type="entry name" value="D-aminoacid aminotransferase-like PLP-dependent enzymes"/>
    <property type="match status" value="1"/>
</dbReference>
<dbReference type="PANTHER" id="PTHR42743">
    <property type="entry name" value="AMINO-ACID AMINOTRANSFERASE"/>
    <property type="match status" value="1"/>
</dbReference>
<evidence type="ECO:0000256" key="1">
    <source>
        <dbReference type="ARBA" id="ARBA00001933"/>
    </source>
</evidence>
<gene>
    <name evidence="6" type="primary">pabC</name>
    <name evidence="6" type="ORF">NV381_33595</name>
</gene>
<evidence type="ECO:0000256" key="2">
    <source>
        <dbReference type="ARBA" id="ARBA00009320"/>
    </source>
</evidence>
<organism evidence="6 7">
    <name type="scientific">Paenibacillus radicis</name>
    <name type="common">ex Xue et al. 2023</name>
    <dbReference type="NCBI Taxonomy" id="2972489"/>
    <lineage>
        <taxon>Bacteria</taxon>
        <taxon>Bacillati</taxon>
        <taxon>Bacillota</taxon>
        <taxon>Bacilli</taxon>
        <taxon>Bacillales</taxon>
        <taxon>Paenibacillaceae</taxon>
        <taxon>Paenibacillus</taxon>
    </lineage>
</organism>
<dbReference type="Pfam" id="PF01063">
    <property type="entry name" value="Aminotran_4"/>
    <property type="match status" value="1"/>
</dbReference>
<evidence type="ECO:0000256" key="3">
    <source>
        <dbReference type="ARBA" id="ARBA00022898"/>
    </source>
</evidence>
<evidence type="ECO:0000313" key="6">
    <source>
        <dbReference type="EMBL" id="MCR8636134.1"/>
    </source>
</evidence>
<dbReference type="EMBL" id="JANQBD010000036">
    <property type="protein sequence ID" value="MCR8636134.1"/>
    <property type="molecule type" value="Genomic_DNA"/>
</dbReference>
<dbReference type="InterPro" id="IPR043132">
    <property type="entry name" value="BCAT-like_C"/>
</dbReference>
<dbReference type="InterPro" id="IPR018300">
    <property type="entry name" value="Aminotrans_IV_CS"/>
</dbReference>
<dbReference type="GO" id="GO:0008696">
    <property type="term" value="F:4-amino-4-deoxychorismate lyase activity"/>
    <property type="evidence" value="ECO:0007669"/>
    <property type="project" value="UniProtKB-EC"/>
</dbReference>
<dbReference type="Gene3D" id="3.30.470.10">
    <property type="match status" value="1"/>
</dbReference>
<dbReference type="CDD" id="cd00449">
    <property type="entry name" value="PLPDE_IV"/>
    <property type="match status" value="1"/>
</dbReference>
<name>A0ABT1YUF5_9BACL</name>
<sequence length="295" mass="33088">MKIYVNGTLIDEEKAVVSVYDHGFLYGIGLFETFRTYGGHPFLLQEHVNRLKAGCDQLGISYKPAAEQWQRIVQELLEVNELGDAYIRFTVTAGRNLLGLPGGDYAEPSVIVYIKDLPARNEQLYRLGKPLQLLRLVRNTPEGTERLKSLHYMNNILAKRELLNYPWASNTEGLFADAKGNLAEGIVSNLFFVNKGQLFTPSLETGILPGITRAFLMRLAAEAGMRLEEGFYTWSDLLEADEVFITNSIQEIVPITSLFNVEGQKVIVGNGNAGEWTTELMRLYERHTLLLAQGG</sequence>
<reference evidence="6 7" key="1">
    <citation type="submission" date="2022-08" db="EMBL/GenBank/DDBJ databases">
        <title>Paenibacillus endoradicis sp. nov., Paenibacillus radicibacter sp. nov and Paenibacillus pararadicis sp. nov., three cold-adapted plant growth-promoting bacteria isolated from root of Larix gmelinii in Great Khingan.</title>
        <authorList>
            <person name="Xue H."/>
        </authorList>
    </citation>
    <scope>NUCLEOTIDE SEQUENCE [LARGE SCALE GENOMIC DNA]</scope>
    <source>
        <strain evidence="6 7">N5-1-1-5</strain>
    </source>
</reference>
<dbReference type="RefSeq" id="WP_258217665.1">
    <property type="nucleotide sequence ID" value="NZ_JANQBD010000036.1"/>
</dbReference>
<dbReference type="Proteomes" id="UP001300012">
    <property type="component" value="Unassembled WGS sequence"/>
</dbReference>
<keyword evidence="3 5" id="KW-0663">Pyridoxal phosphate</keyword>
<proteinExistence type="inferred from homology"/>
<dbReference type="InterPro" id="IPR043131">
    <property type="entry name" value="BCAT-like_N"/>
</dbReference>
<dbReference type="EC" id="4.1.3.38" evidence="6"/>
<evidence type="ECO:0000313" key="7">
    <source>
        <dbReference type="Proteomes" id="UP001300012"/>
    </source>
</evidence>
<dbReference type="InterPro" id="IPR036038">
    <property type="entry name" value="Aminotransferase-like"/>
</dbReference>
<dbReference type="InterPro" id="IPR050571">
    <property type="entry name" value="Class-IV_PLP-Dep_Aminotrnsfr"/>
</dbReference>
<dbReference type="InterPro" id="IPR001544">
    <property type="entry name" value="Aminotrans_IV"/>
</dbReference>
<dbReference type="Gene3D" id="3.20.10.10">
    <property type="entry name" value="D-amino Acid Aminotransferase, subunit A, domain 2"/>
    <property type="match status" value="1"/>
</dbReference>
<accession>A0ABT1YUF5</accession>
<dbReference type="PANTHER" id="PTHR42743:SF11">
    <property type="entry name" value="AMINODEOXYCHORISMATE LYASE"/>
    <property type="match status" value="1"/>
</dbReference>
<dbReference type="PROSITE" id="PS00770">
    <property type="entry name" value="AA_TRANSFER_CLASS_4"/>
    <property type="match status" value="1"/>
</dbReference>
<evidence type="ECO:0000256" key="5">
    <source>
        <dbReference type="RuleBase" id="RU004516"/>
    </source>
</evidence>
<protein>
    <submittedName>
        <fullName evidence="6">Aminodeoxychorismate lyase</fullName>
        <ecNumber evidence="6">4.1.3.38</ecNumber>
    </submittedName>
</protein>
<comment type="cofactor">
    <cofactor evidence="1 5">
        <name>pyridoxal 5'-phosphate</name>
        <dbReference type="ChEBI" id="CHEBI:597326"/>
    </cofactor>
</comment>
<keyword evidence="6" id="KW-0456">Lyase</keyword>